<keyword evidence="1" id="KW-0997">Cell inner membrane</keyword>
<protein>
    <submittedName>
        <fullName evidence="3">Glycosyltransferase</fullName>
    </submittedName>
</protein>
<dbReference type="CDD" id="cd00761">
    <property type="entry name" value="Glyco_tranf_GTA_type"/>
    <property type="match status" value="1"/>
</dbReference>
<organism evidence="3 4">
    <name type="scientific">Pseudomonas helleri</name>
    <dbReference type="NCBI Taxonomy" id="1608996"/>
    <lineage>
        <taxon>Bacteria</taxon>
        <taxon>Pseudomonadati</taxon>
        <taxon>Pseudomonadota</taxon>
        <taxon>Gammaproteobacteria</taxon>
        <taxon>Pseudomonadales</taxon>
        <taxon>Pseudomonadaceae</taxon>
        <taxon>Pseudomonas</taxon>
    </lineage>
</organism>
<dbReference type="InterPro" id="IPR001173">
    <property type="entry name" value="Glyco_trans_2-like"/>
</dbReference>
<dbReference type="Proteomes" id="UP000447574">
    <property type="component" value="Unassembled WGS sequence"/>
</dbReference>
<reference evidence="3 4" key="1">
    <citation type="submission" date="2019-10" db="EMBL/GenBank/DDBJ databases">
        <title>Evaluation of single-gene subtyping targets for Pseudomonas.</title>
        <authorList>
            <person name="Reichler S.J."/>
            <person name="Orsi R.H."/>
            <person name="Wiedmann M."/>
            <person name="Martin N.H."/>
            <person name="Murphy S.I."/>
        </authorList>
    </citation>
    <scope>NUCLEOTIDE SEQUENCE [LARGE SCALE GENOMIC DNA]</scope>
    <source>
        <strain evidence="3 4">FSL R10-2932</strain>
    </source>
</reference>
<sequence>MISILITTRDRQEYIDRQITCLLRDLQNTDLISEILILDDGSEQELSVNSSNKKIKFFRSEQNLGLIEARNFLVKKSSPAVEYVFFLDDDIFIHNIELFFRKALTTLQSGYSCVTLPYINLPTYKYEKISTFKHIWDIRKTDDDSVYFFGGTSLFNKADFLTAGGLEGRYYIYLEEEDLALRMYAQQKKIMVLYGENYIAIHDQAPGKNFSERQIYLLSNRFVFHYKFIKSRALRAIFNLSYSVLYLAKTKSLSTISRSIKRYKLVQPTVQPQNIPLPTFINFLLKRYFNV</sequence>
<dbReference type="EMBL" id="WIWF01000055">
    <property type="protein sequence ID" value="MQT75616.1"/>
    <property type="molecule type" value="Genomic_DNA"/>
</dbReference>
<keyword evidence="1" id="KW-0472">Membrane</keyword>
<feature type="domain" description="Glycosyltransferase 2-like" evidence="2">
    <location>
        <begin position="3"/>
        <end position="143"/>
    </location>
</feature>
<dbReference type="GO" id="GO:0016740">
    <property type="term" value="F:transferase activity"/>
    <property type="evidence" value="ECO:0007669"/>
    <property type="project" value="UniProtKB-KW"/>
</dbReference>
<dbReference type="Gene3D" id="3.90.550.10">
    <property type="entry name" value="Spore Coat Polysaccharide Biosynthesis Protein SpsA, Chain A"/>
    <property type="match status" value="1"/>
</dbReference>
<dbReference type="RefSeq" id="WP_153438507.1">
    <property type="nucleotide sequence ID" value="NZ_WIWF01000055.1"/>
</dbReference>
<accession>A0A7X1WVR2</accession>
<dbReference type="SUPFAM" id="SSF53448">
    <property type="entry name" value="Nucleotide-diphospho-sugar transferases"/>
    <property type="match status" value="1"/>
</dbReference>
<keyword evidence="1" id="KW-1003">Cell membrane</keyword>
<evidence type="ECO:0000313" key="4">
    <source>
        <dbReference type="Proteomes" id="UP000447574"/>
    </source>
</evidence>
<evidence type="ECO:0000256" key="1">
    <source>
        <dbReference type="ARBA" id="ARBA00022519"/>
    </source>
</evidence>
<gene>
    <name evidence="3" type="ORF">GHO37_15045</name>
</gene>
<name>A0A7X1WVR2_9PSED</name>
<proteinExistence type="predicted"/>
<comment type="caution">
    <text evidence="3">The sequence shown here is derived from an EMBL/GenBank/DDBJ whole genome shotgun (WGS) entry which is preliminary data.</text>
</comment>
<dbReference type="InterPro" id="IPR029044">
    <property type="entry name" value="Nucleotide-diphossugar_trans"/>
</dbReference>
<dbReference type="AlphaFoldDB" id="A0A7X1WVR2"/>
<dbReference type="Pfam" id="PF00535">
    <property type="entry name" value="Glycos_transf_2"/>
    <property type="match status" value="1"/>
</dbReference>
<keyword evidence="3" id="KW-0808">Transferase</keyword>
<evidence type="ECO:0000259" key="2">
    <source>
        <dbReference type="Pfam" id="PF00535"/>
    </source>
</evidence>
<evidence type="ECO:0000313" key="3">
    <source>
        <dbReference type="EMBL" id="MQT75616.1"/>
    </source>
</evidence>